<feature type="repeat" description="TPR" evidence="8">
    <location>
        <begin position="544"/>
        <end position="577"/>
    </location>
</feature>
<comment type="similarity">
    <text evidence="3">Belongs to the peroxisomal targeting signal receptor family.</text>
</comment>
<dbReference type="PANTHER" id="PTHR10130:SF0">
    <property type="entry name" value="GH08708P"/>
    <property type="match status" value="1"/>
</dbReference>
<dbReference type="GO" id="GO:0005052">
    <property type="term" value="F:peroxisome matrix targeting signal-1 binding"/>
    <property type="evidence" value="ECO:0007669"/>
    <property type="project" value="TreeGrafter"/>
</dbReference>
<dbReference type="GO" id="GO:0005829">
    <property type="term" value="C:cytosol"/>
    <property type="evidence" value="ECO:0007669"/>
    <property type="project" value="TreeGrafter"/>
</dbReference>
<feature type="repeat" description="TPR" evidence="8">
    <location>
        <begin position="510"/>
        <end position="543"/>
    </location>
</feature>
<accession>G0TV95</accession>
<keyword evidence="7" id="KW-0576">Peroxisome</keyword>
<gene>
    <name evidence="9" type="ORF">TVY486_0500700</name>
</gene>
<dbReference type="PANTHER" id="PTHR10130">
    <property type="entry name" value="PEROXISOMAL TARGETING SIGNAL 1 RECEPTOR PEX5"/>
    <property type="match status" value="1"/>
</dbReference>
<keyword evidence="6 8" id="KW-0802">TPR repeat</keyword>
<proteinExistence type="inferred from homology"/>
<evidence type="ECO:0000256" key="5">
    <source>
        <dbReference type="ARBA" id="ARBA00022737"/>
    </source>
</evidence>
<reference evidence="9" key="1">
    <citation type="journal article" date="2012" name="Proc. Natl. Acad. Sci. U.S.A.">
        <title>Antigenic diversity is generated by distinct evolutionary mechanisms in African trypanosome species.</title>
        <authorList>
            <person name="Jackson A.P."/>
            <person name="Berry A."/>
            <person name="Aslett M."/>
            <person name="Allison H.C."/>
            <person name="Burton P."/>
            <person name="Vavrova-Anderson J."/>
            <person name="Brown R."/>
            <person name="Browne H."/>
            <person name="Corton N."/>
            <person name="Hauser H."/>
            <person name="Gamble J."/>
            <person name="Gilderthorp R."/>
            <person name="Marcello L."/>
            <person name="McQuillan J."/>
            <person name="Otto T.D."/>
            <person name="Quail M.A."/>
            <person name="Sanders M.J."/>
            <person name="van Tonder A."/>
            <person name="Ginger M.L."/>
            <person name="Field M.C."/>
            <person name="Barry J.D."/>
            <person name="Hertz-Fowler C."/>
            <person name="Berriman M."/>
        </authorList>
    </citation>
    <scope>NUCLEOTIDE SEQUENCE</scope>
    <source>
        <strain evidence="9">Y486</strain>
    </source>
</reference>
<sequence>MDCGAGFAIGQQLAKNALHMHGSLYTGPAGSAEQDALMTGNGAPGDWAQHFSLHCHHHKMAMQQQQNDAMMIHRQQREMEEAFRVASVAPQSGVSGASTVSSHMMVPPPMMHAGAFMMGGMGPMIPCAPQLVGGPPMNPLIAPQESSMLTRTPDALNQQQISTDAGWAEELRTAEWGKDYSDVPVHTVENQPVQTAEEHAKESKFYQFMDKIRNRELVVDDEAGQVVEGPGPDPDVAADLEYLRNLAATEDLNLPPGVFDHMEKQALGASLEEDEAAAGDEQMFDYAADAEEWAQEYARMQEMQDRAQYNTDYPFEPNNPYLFHDNPMEEGLSMLKAANLAEAALAFEAVCQKEPKHEDAWRLLGTTQAENEKDVLAIIALNHARMLNPKDIAVHAALAVSHTNEHNIAAALQSLRAWLLAHPQYEQLGSVNLQEAAVDVNELNVESEDFFFAAPSEFRDCRTLFNAAVEMNPGDAQLYASLGVLYNLSNNYEVAAANLRRAVELRPDDAELWNKLGATLANGNKPQEALEAYNRALDINPGYVRAMYNVAVSYSNMGQYDAAAKQITRAILMQSGSAKPQSDSAREATRGMWDLLRMVLNVMGRGEMVELTWDHNVEPFAKEFGLLDLLV</sequence>
<dbReference type="InterPro" id="IPR019734">
    <property type="entry name" value="TPR_rpt"/>
</dbReference>
<protein>
    <submittedName>
        <fullName evidence="9">Putative peroxisome targeting signal 1 receptor</fullName>
    </submittedName>
</protein>
<dbReference type="PROSITE" id="PS50005">
    <property type="entry name" value="TPR"/>
    <property type="match status" value="3"/>
</dbReference>
<evidence type="ECO:0000256" key="7">
    <source>
        <dbReference type="ARBA" id="ARBA00023140"/>
    </source>
</evidence>
<dbReference type="Gene3D" id="1.25.40.10">
    <property type="entry name" value="Tetratricopeptide repeat domain"/>
    <property type="match status" value="1"/>
</dbReference>
<dbReference type="SUPFAM" id="SSF48452">
    <property type="entry name" value="TPR-like"/>
    <property type="match status" value="1"/>
</dbReference>
<dbReference type="OMA" id="VRAMYNM"/>
<feature type="repeat" description="TPR" evidence="8">
    <location>
        <begin position="476"/>
        <end position="509"/>
    </location>
</feature>
<evidence type="ECO:0000256" key="6">
    <source>
        <dbReference type="ARBA" id="ARBA00022803"/>
    </source>
</evidence>
<dbReference type="SMART" id="SM00028">
    <property type="entry name" value="TPR"/>
    <property type="match status" value="5"/>
</dbReference>
<evidence type="ECO:0000256" key="2">
    <source>
        <dbReference type="ARBA" id="ARBA00004496"/>
    </source>
</evidence>
<dbReference type="GO" id="GO:0016560">
    <property type="term" value="P:protein import into peroxisome matrix, docking"/>
    <property type="evidence" value="ECO:0007669"/>
    <property type="project" value="TreeGrafter"/>
</dbReference>
<dbReference type="Pfam" id="PF13432">
    <property type="entry name" value="TPR_16"/>
    <property type="match status" value="2"/>
</dbReference>
<keyword evidence="4" id="KW-0963">Cytoplasm</keyword>
<dbReference type="GO" id="GO:0005778">
    <property type="term" value="C:peroxisomal membrane"/>
    <property type="evidence" value="ECO:0007669"/>
    <property type="project" value="TreeGrafter"/>
</dbReference>
<evidence type="ECO:0000313" key="9">
    <source>
        <dbReference type="EMBL" id="CCC47861.1"/>
    </source>
</evidence>
<keyword evidence="5" id="KW-0677">Repeat</keyword>
<dbReference type="InterPro" id="IPR024111">
    <property type="entry name" value="PEX5/PEX5L"/>
</dbReference>
<comment type="subcellular location">
    <subcellularLocation>
        <location evidence="2">Cytoplasm</location>
    </subcellularLocation>
    <subcellularLocation>
        <location evidence="1">Peroxisome</location>
    </subcellularLocation>
</comment>
<dbReference type="InterPro" id="IPR011990">
    <property type="entry name" value="TPR-like_helical_dom_sf"/>
</dbReference>
<evidence type="ECO:0000256" key="3">
    <source>
        <dbReference type="ARBA" id="ARBA00005348"/>
    </source>
</evidence>
<dbReference type="EMBL" id="HE573021">
    <property type="protein sequence ID" value="CCC47861.1"/>
    <property type="molecule type" value="Genomic_DNA"/>
</dbReference>
<evidence type="ECO:0000256" key="1">
    <source>
        <dbReference type="ARBA" id="ARBA00004275"/>
    </source>
</evidence>
<organism evidence="9">
    <name type="scientific">Trypanosoma vivax (strain Y486)</name>
    <dbReference type="NCBI Taxonomy" id="1055687"/>
    <lineage>
        <taxon>Eukaryota</taxon>
        <taxon>Discoba</taxon>
        <taxon>Euglenozoa</taxon>
        <taxon>Kinetoplastea</taxon>
        <taxon>Metakinetoplastina</taxon>
        <taxon>Trypanosomatida</taxon>
        <taxon>Trypanosomatidae</taxon>
        <taxon>Trypanosoma</taxon>
        <taxon>Duttonella</taxon>
    </lineage>
</organism>
<dbReference type="VEuPathDB" id="TriTrypDB:TvY486_0500700"/>
<keyword evidence="9" id="KW-0675">Receptor</keyword>
<dbReference type="Pfam" id="PF13181">
    <property type="entry name" value="TPR_8"/>
    <property type="match status" value="1"/>
</dbReference>
<dbReference type="PROSITE" id="PS50293">
    <property type="entry name" value="TPR_REGION"/>
    <property type="match status" value="1"/>
</dbReference>
<evidence type="ECO:0000256" key="4">
    <source>
        <dbReference type="ARBA" id="ARBA00022490"/>
    </source>
</evidence>
<evidence type="ECO:0000256" key="8">
    <source>
        <dbReference type="PROSITE-ProRule" id="PRU00339"/>
    </source>
</evidence>
<name>G0TV95_TRYVY</name>
<dbReference type="AlphaFoldDB" id="G0TV95"/>